<sequence length="155" mass="17683">MTDVWFYHLQRLPLESALPKLLELSLARDWRVVVQATSARRLEALDDLLWSYAGDSFLPHGSAKDDDPETQPIFLTIGRDNPNHAHVRFFVENAELSPVLADPASAPEERAILMFDGNDEAAVQAARAQWRQLKTEGHTLSYWRQSEEGKWEKQA</sequence>
<dbReference type="GO" id="GO:0032298">
    <property type="term" value="P:positive regulation of DNA-templated DNA replication initiation"/>
    <property type="evidence" value="ECO:0007669"/>
    <property type="project" value="TreeGrafter"/>
</dbReference>
<gene>
    <name evidence="1" type="ORF">C5689_07220</name>
</gene>
<evidence type="ECO:0000313" key="1">
    <source>
        <dbReference type="EMBL" id="PWB94602.1"/>
    </source>
</evidence>
<dbReference type="InterPro" id="IPR036768">
    <property type="entry name" value="PolIII_chi_sf"/>
</dbReference>
<dbReference type="OrthoDB" id="9795973at2"/>
<dbReference type="InterPro" id="IPR007459">
    <property type="entry name" value="DNA_pol3_chi"/>
</dbReference>
<dbReference type="EMBL" id="PUIV01000007">
    <property type="protein sequence ID" value="PWB94602.1"/>
    <property type="molecule type" value="Genomic_DNA"/>
</dbReference>
<reference evidence="1 2" key="1">
    <citation type="journal article" date="2018" name="Appl. Microbiol. Biotechnol.">
        <title>Co-cultivation of the strictly anaerobic methanogen Methanosarcina barkeri with aerobic methanotrophs in an oxygen-limited membrane bioreactor.</title>
        <authorList>
            <person name="In 't Zandt M.H."/>
            <person name="van den Bosch T.J.M."/>
            <person name="Rijkers R."/>
            <person name="van Kessel M.A.H.J."/>
            <person name="Jetten M.S.M."/>
            <person name="Welte C.U."/>
        </authorList>
    </citation>
    <scope>NUCLEOTIDE SEQUENCE [LARGE SCALE GENOMIC DNA]</scope>
    <source>
        <strain evidence="1 2">DSM 17706</strain>
    </source>
</reference>
<accession>A0A2U1SSM6</accession>
<dbReference type="PANTHER" id="PTHR38767">
    <property type="entry name" value="DNA POLYMERASE III SUBUNIT CHI"/>
    <property type="match status" value="1"/>
</dbReference>
<dbReference type="GO" id="GO:0003677">
    <property type="term" value="F:DNA binding"/>
    <property type="evidence" value="ECO:0007669"/>
    <property type="project" value="InterPro"/>
</dbReference>
<dbReference type="Pfam" id="PF04364">
    <property type="entry name" value="DNA_pol3_chi"/>
    <property type="match status" value="1"/>
</dbReference>
<dbReference type="AlphaFoldDB" id="A0A2U1SSM6"/>
<keyword evidence="2" id="KW-1185">Reference proteome</keyword>
<dbReference type="NCBIfam" id="NF004347">
    <property type="entry name" value="PRK05728.1-4"/>
    <property type="match status" value="1"/>
</dbReference>
<dbReference type="Proteomes" id="UP000245137">
    <property type="component" value="Unassembled WGS sequence"/>
</dbReference>
<organism evidence="1 2">
    <name type="scientific">Methylosinus sporium</name>
    <dbReference type="NCBI Taxonomy" id="428"/>
    <lineage>
        <taxon>Bacteria</taxon>
        <taxon>Pseudomonadati</taxon>
        <taxon>Pseudomonadota</taxon>
        <taxon>Alphaproteobacteria</taxon>
        <taxon>Hyphomicrobiales</taxon>
        <taxon>Methylocystaceae</taxon>
        <taxon>Methylosinus</taxon>
    </lineage>
</organism>
<comment type="caution">
    <text evidence="1">The sequence shown here is derived from an EMBL/GenBank/DDBJ whole genome shotgun (WGS) entry which is preliminary data.</text>
</comment>
<proteinExistence type="predicted"/>
<protein>
    <submittedName>
        <fullName evidence="1">DNA polymerase III subunit chi</fullName>
    </submittedName>
</protein>
<name>A0A2U1SSM6_METSR</name>
<dbReference type="SUPFAM" id="SSF102400">
    <property type="entry name" value="DNA polymerase III chi subunit"/>
    <property type="match status" value="1"/>
</dbReference>
<dbReference type="RefSeq" id="WP_108916684.1">
    <property type="nucleotide sequence ID" value="NZ_BGJY01000003.1"/>
</dbReference>
<dbReference type="GO" id="GO:0003887">
    <property type="term" value="F:DNA-directed DNA polymerase activity"/>
    <property type="evidence" value="ECO:0007669"/>
    <property type="project" value="InterPro"/>
</dbReference>
<dbReference type="Gene3D" id="3.40.50.10110">
    <property type="entry name" value="DNA polymerase III subunit chi"/>
    <property type="match status" value="1"/>
</dbReference>
<dbReference type="PANTHER" id="PTHR38767:SF1">
    <property type="entry name" value="DNA POLYMERASE III SUBUNIT CHI"/>
    <property type="match status" value="1"/>
</dbReference>
<dbReference type="GO" id="GO:0006260">
    <property type="term" value="P:DNA replication"/>
    <property type="evidence" value="ECO:0007669"/>
    <property type="project" value="InterPro"/>
</dbReference>
<evidence type="ECO:0000313" key="2">
    <source>
        <dbReference type="Proteomes" id="UP000245137"/>
    </source>
</evidence>